<evidence type="ECO:0000313" key="1">
    <source>
        <dbReference type="EMBL" id="KAF2008225.1"/>
    </source>
</evidence>
<gene>
    <name evidence="1" type="ORF">P154DRAFT_18424</name>
</gene>
<accession>A0A6A5X5G0</accession>
<keyword evidence="2" id="KW-1185">Reference proteome</keyword>
<evidence type="ECO:0000313" key="2">
    <source>
        <dbReference type="Proteomes" id="UP000799779"/>
    </source>
</evidence>
<protein>
    <submittedName>
        <fullName evidence="1">Uncharacterized protein</fullName>
    </submittedName>
</protein>
<reference evidence="1" key="1">
    <citation type="journal article" date="2020" name="Stud. Mycol.">
        <title>101 Dothideomycetes genomes: a test case for predicting lifestyles and emergence of pathogens.</title>
        <authorList>
            <person name="Haridas S."/>
            <person name="Albert R."/>
            <person name="Binder M."/>
            <person name="Bloem J."/>
            <person name="Labutti K."/>
            <person name="Salamov A."/>
            <person name="Andreopoulos B."/>
            <person name="Baker S."/>
            <person name="Barry K."/>
            <person name="Bills G."/>
            <person name="Bluhm B."/>
            <person name="Cannon C."/>
            <person name="Castanera R."/>
            <person name="Culley D."/>
            <person name="Daum C."/>
            <person name="Ezra D."/>
            <person name="Gonzalez J."/>
            <person name="Henrissat B."/>
            <person name="Kuo A."/>
            <person name="Liang C."/>
            <person name="Lipzen A."/>
            <person name="Lutzoni F."/>
            <person name="Magnuson J."/>
            <person name="Mondo S."/>
            <person name="Nolan M."/>
            <person name="Ohm R."/>
            <person name="Pangilinan J."/>
            <person name="Park H.-J."/>
            <person name="Ramirez L."/>
            <person name="Alfaro M."/>
            <person name="Sun H."/>
            <person name="Tritt A."/>
            <person name="Yoshinaga Y."/>
            <person name="Zwiers L.-H."/>
            <person name="Turgeon B."/>
            <person name="Goodwin S."/>
            <person name="Spatafora J."/>
            <person name="Crous P."/>
            <person name="Grigoriev I."/>
        </authorList>
    </citation>
    <scope>NUCLEOTIDE SEQUENCE</scope>
    <source>
        <strain evidence="1">CBS 123094</strain>
    </source>
</reference>
<organism evidence="1 2">
    <name type="scientific">Amniculicola lignicola CBS 123094</name>
    <dbReference type="NCBI Taxonomy" id="1392246"/>
    <lineage>
        <taxon>Eukaryota</taxon>
        <taxon>Fungi</taxon>
        <taxon>Dikarya</taxon>
        <taxon>Ascomycota</taxon>
        <taxon>Pezizomycotina</taxon>
        <taxon>Dothideomycetes</taxon>
        <taxon>Pleosporomycetidae</taxon>
        <taxon>Pleosporales</taxon>
        <taxon>Amniculicolaceae</taxon>
        <taxon>Amniculicola</taxon>
    </lineage>
</organism>
<dbReference type="AlphaFoldDB" id="A0A6A5X5G0"/>
<proteinExistence type="predicted"/>
<name>A0A6A5X5G0_9PLEO</name>
<dbReference type="Proteomes" id="UP000799779">
    <property type="component" value="Unassembled WGS sequence"/>
</dbReference>
<dbReference type="EMBL" id="ML977556">
    <property type="protein sequence ID" value="KAF2008225.1"/>
    <property type="molecule type" value="Genomic_DNA"/>
</dbReference>
<sequence>MQLRNRTVDAAVAAVLGEVCKAEVQLISDERPLAAEVGTLRHWPNGPISIWVWTTSYELLFKPDNTALLSCPCNTHLPCIYHSKAASQTFQNLHFLQPCLAHPLLEKRPPRPFPSRNLETRLQITDSLCRCTQFCDPGSWGISRDSLQYCFLGQKCSRTPK</sequence>